<protein>
    <submittedName>
        <fullName evidence="1">Uncharacterized protein</fullName>
    </submittedName>
</protein>
<dbReference type="EMBL" id="JPDN02000066">
    <property type="protein sequence ID" value="PON20563.1"/>
    <property type="molecule type" value="Genomic_DNA"/>
</dbReference>
<comment type="caution">
    <text evidence="1">The sequence shown here is derived from an EMBL/GenBank/DDBJ whole genome shotgun (WGS) entry which is preliminary data.</text>
</comment>
<sequence>LLYKYPHLSSFLENSVLIIKLCTYCES</sequence>
<gene>
    <name evidence="1" type="ORF">TGAM01_v210597</name>
</gene>
<dbReference type="Proteomes" id="UP000054821">
    <property type="component" value="Unassembled WGS sequence"/>
</dbReference>
<organism evidence="1 2">
    <name type="scientific">Trichoderma gamsii</name>
    <dbReference type="NCBI Taxonomy" id="398673"/>
    <lineage>
        <taxon>Eukaryota</taxon>
        <taxon>Fungi</taxon>
        <taxon>Dikarya</taxon>
        <taxon>Ascomycota</taxon>
        <taxon>Pezizomycotina</taxon>
        <taxon>Sordariomycetes</taxon>
        <taxon>Hypocreomycetidae</taxon>
        <taxon>Hypocreales</taxon>
        <taxon>Hypocreaceae</taxon>
        <taxon>Trichoderma</taxon>
    </lineage>
</organism>
<feature type="non-terminal residue" evidence="1">
    <location>
        <position position="1"/>
    </location>
</feature>
<keyword evidence="2" id="KW-1185">Reference proteome</keyword>
<proteinExistence type="predicted"/>
<evidence type="ECO:0000313" key="1">
    <source>
        <dbReference type="EMBL" id="PON20563.1"/>
    </source>
</evidence>
<name>A0A2P4Z8F0_9HYPO</name>
<accession>A0A2P4Z8F0</accession>
<reference evidence="1 2" key="1">
    <citation type="journal article" date="2016" name="Genome Announc.">
        <title>Draft Whole-Genome Sequence of Trichoderma gamsii T6085, a Promising Biocontrol Agent of Fusarium Head Blight on Wheat.</title>
        <authorList>
            <person name="Baroncelli R."/>
            <person name="Zapparata A."/>
            <person name="Piaggeschi G."/>
            <person name="Sarrocco S."/>
            <person name="Vannacci G."/>
        </authorList>
    </citation>
    <scope>NUCLEOTIDE SEQUENCE [LARGE SCALE GENOMIC DNA]</scope>
    <source>
        <strain evidence="1 2">T6085</strain>
    </source>
</reference>
<evidence type="ECO:0000313" key="2">
    <source>
        <dbReference type="Proteomes" id="UP000054821"/>
    </source>
</evidence>
<dbReference type="AlphaFoldDB" id="A0A2P4Z8F0"/>